<accession>A0A1I7ZRR0</accession>
<dbReference type="WBParaSite" id="L893_g28882.t1">
    <property type="protein sequence ID" value="L893_g28882.t1"/>
    <property type="gene ID" value="L893_g28882"/>
</dbReference>
<dbReference type="Proteomes" id="UP000095287">
    <property type="component" value="Unplaced"/>
</dbReference>
<name>A0A1I7ZRR0_9BILA</name>
<reference evidence="2" key="1">
    <citation type="submission" date="2016-11" db="UniProtKB">
        <authorList>
            <consortium name="WormBaseParasite"/>
        </authorList>
    </citation>
    <scope>IDENTIFICATION</scope>
</reference>
<evidence type="ECO:0000313" key="1">
    <source>
        <dbReference type="Proteomes" id="UP000095287"/>
    </source>
</evidence>
<keyword evidence="1" id="KW-1185">Reference proteome</keyword>
<protein>
    <submittedName>
        <fullName evidence="2">Phlebovirus_G2 domain-containing protein</fullName>
    </submittedName>
</protein>
<evidence type="ECO:0000313" key="2">
    <source>
        <dbReference type="WBParaSite" id="L893_g28882.t1"/>
    </source>
</evidence>
<organism evidence="1 2">
    <name type="scientific">Steinernema glaseri</name>
    <dbReference type="NCBI Taxonomy" id="37863"/>
    <lineage>
        <taxon>Eukaryota</taxon>
        <taxon>Metazoa</taxon>
        <taxon>Ecdysozoa</taxon>
        <taxon>Nematoda</taxon>
        <taxon>Chromadorea</taxon>
        <taxon>Rhabditida</taxon>
        <taxon>Tylenchina</taxon>
        <taxon>Panagrolaimomorpha</taxon>
        <taxon>Strongyloidoidea</taxon>
        <taxon>Steinernematidae</taxon>
        <taxon>Steinernema</taxon>
    </lineage>
</organism>
<proteinExistence type="predicted"/>
<sequence>MAQVAMAKTTAKRRVMTELLRWETLQLRCSVAAKCPSEGVDCLNGVHCWCHSPWVGLVLELLSPRVGVGIIWQGFARTVSTLSMRDLQR</sequence>
<dbReference type="AlphaFoldDB" id="A0A1I7ZRR0"/>